<evidence type="ECO:0000313" key="8">
    <source>
        <dbReference type="Proteomes" id="UP000291469"/>
    </source>
</evidence>
<protein>
    <submittedName>
        <fullName evidence="7">Sigma-70 family RNA polymerase sigma factor</fullName>
    </submittedName>
</protein>
<dbReference type="InterPro" id="IPR013249">
    <property type="entry name" value="RNA_pol_sigma70_r4_t2"/>
</dbReference>
<dbReference type="InterPro" id="IPR013324">
    <property type="entry name" value="RNA_pol_sigma_r3/r4-like"/>
</dbReference>
<dbReference type="Pfam" id="PF08281">
    <property type="entry name" value="Sigma70_r4_2"/>
    <property type="match status" value="1"/>
</dbReference>
<feature type="domain" description="RNA polymerase sigma factor 70 region 4 type 2" evidence="6">
    <location>
        <begin position="149"/>
        <end position="199"/>
    </location>
</feature>
<dbReference type="SUPFAM" id="SSF88659">
    <property type="entry name" value="Sigma3 and sigma4 domains of RNA polymerase sigma factors"/>
    <property type="match status" value="1"/>
</dbReference>
<dbReference type="KEGG" id="erz:ER308_11160"/>
<keyword evidence="4" id="KW-0804">Transcription</keyword>
<dbReference type="InterPro" id="IPR039425">
    <property type="entry name" value="RNA_pol_sigma-70-like"/>
</dbReference>
<keyword evidence="2" id="KW-0805">Transcription regulation</keyword>
<dbReference type="InterPro" id="IPR007627">
    <property type="entry name" value="RNA_pol_sigma70_r2"/>
</dbReference>
<dbReference type="InterPro" id="IPR014284">
    <property type="entry name" value="RNA_pol_sigma-70_dom"/>
</dbReference>
<feature type="domain" description="RNA polymerase sigma-70 region 2" evidence="5">
    <location>
        <begin position="64"/>
        <end position="124"/>
    </location>
</feature>
<keyword evidence="3" id="KW-0731">Sigma factor</keyword>
<dbReference type="InterPro" id="IPR013325">
    <property type="entry name" value="RNA_pol_sigma_r2"/>
</dbReference>
<dbReference type="NCBIfam" id="TIGR02937">
    <property type="entry name" value="sigma70-ECF"/>
    <property type="match status" value="1"/>
</dbReference>
<evidence type="ECO:0000256" key="1">
    <source>
        <dbReference type="ARBA" id="ARBA00010641"/>
    </source>
</evidence>
<sequence length="212" mass="23213">MTWDVAGLTDALARGDEGAARRRLAGLRGDSGQWDDAMEQLATRAADDAVALELLVEAIDESGLARRAVARVLVDEAAVEDVAQDVLVGVATSVGSFRGEARFSTWLHALARNRAVDHLRRQRATSPLEAEDVGDAERMSSLIAGRETARQLLSRLPEHYREPVRLRDVERLPYGEIADRLDRNENTVKAHVARGRALLATMLEPFPGEGAR</sequence>
<dbReference type="PANTHER" id="PTHR43133">
    <property type="entry name" value="RNA POLYMERASE ECF-TYPE SIGMA FACTO"/>
    <property type="match status" value="1"/>
</dbReference>
<evidence type="ECO:0000256" key="2">
    <source>
        <dbReference type="ARBA" id="ARBA00023015"/>
    </source>
</evidence>
<dbReference type="OrthoDB" id="3747638at2"/>
<dbReference type="AlphaFoldDB" id="A0A411YFN9"/>
<dbReference type="GO" id="GO:0006352">
    <property type="term" value="P:DNA-templated transcription initiation"/>
    <property type="evidence" value="ECO:0007669"/>
    <property type="project" value="InterPro"/>
</dbReference>
<dbReference type="EMBL" id="CP036402">
    <property type="protein sequence ID" value="QBI20065.1"/>
    <property type="molecule type" value="Genomic_DNA"/>
</dbReference>
<dbReference type="RefSeq" id="WP_131155062.1">
    <property type="nucleotide sequence ID" value="NZ_CP036402.1"/>
</dbReference>
<dbReference type="GO" id="GO:0016987">
    <property type="term" value="F:sigma factor activity"/>
    <property type="evidence" value="ECO:0007669"/>
    <property type="project" value="UniProtKB-KW"/>
</dbReference>
<keyword evidence="8" id="KW-1185">Reference proteome</keyword>
<evidence type="ECO:0000259" key="5">
    <source>
        <dbReference type="Pfam" id="PF04542"/>
    </source>
</evidence>
<name>A0A411YFN9_9ACTN</name>
<accession>A0A411YFN9</accession>
<dbReference type="CDD" id="cd06171">
    <property type="entry name" value="Sigma70_r4"/>
    <property type="match status" value="1"/>
</dbReference>
<dbReference type="SUPFAM" id="SSF88946">
    <property type="entry name" value="Sigma2 domain of RNA polymerase sigma factors"/>
    <property type="match status" value="1"/>
</dbReference>
<dbReference type="Gene3D" id="1.10.1740.10">
    <property type="match status" value="1"/>
</dbReference>
<proteinExistence type="inferred from homology"/>
<dbReference type="GO" id="GO:0003677">
    <property type="term" value="F:DNA binding"/>
    <property type="evidence" value="ECO:0007669"/>
    <property type="project" value="InterPro"/>
</dbReference>
<dbReference type="InterPro" id="IPR036388">
    <property type="entry name" value="WH-like_DNA-bd_sf"/>
</dbReference>
<comment type="similarity">
    <text evidence="1">Belongs to the sigma-70 factor family. ECF subfamily.</text>
</comment>
<reference evidence="7 8" key="1">
    <citation type="submission" date="2019-01" db="EMBL/GenBank/DDBJ databases">
        <title>Egibacter rhizosphaerae EGI 80759T.</title>
        <authorList>
            <person name="Chen D.-D."/>
            <person name="Tian Y."/>
            <person name="Jiao J.-Y."/>
            <person name="Zhang X.-T."/>
            <person name="Zhang Y.-G."/>
            <person name="Zhang Y."/>
            <person name="Xiao M."/>
            <person name="Shu W.-S."/>
            <person name="Li W.-J."/>
        </authorList>
    </citation>
    <scope>NUCLEOTIDE SEQUENCE [LARGE SCALE GENOMIC DNA]</scope>
    <source>
        <strain evidence="7 8">EGI 80759</strain>
    </source>
</reference>
<dbReference type="Gene3D" id="1.10.10.10">
    <property type="entry name" value="Winged helix-like DNA-binding domain superfamily/Winged helix DNA-binding domain"/>
    <property type="match status" value="1"/>
</dbReference>
<evidence type="ECO:0000313" key="7">
    <source>
        <dbReference type="EMBL" id="QBI20065.1"/>
    </source>
</evidence>
<gene>
    <name evidence="7" type="ORF">ER308_11160</name>
</gene>
<organism evidence="7 8">
    <name type="scientific">Egibacter rhizosphaerae</name>
    <dbReference type="NCBI Taxonomy" id="1670831"/>
    <lineage>
        <taxon>Bacteria</taxon>
        <taxon>Bacillati</taxon>
        <taxon>Actinomycetota</taxon>
        <taxon>Nitriliruptoria</taxon>
        <taxon>Egibacterales</taxon>
        <taxon>Egibacteraceae</taxon>
        <taxon>Egibacter</taxon>
    </lineage>
</organism>
<evidence type="ECO:0000256" key="4">
    <source>
        <dbReference type="ARBA" id="ARBA00023163"/>
    </source>
</evidence>
<evidence type="ECO:0000256" key="3">
    <source>
        <dbReference type="ARBA" id="ARBA00023082"/>
    </source>
</evidence>
<dbReference type="PANTHER" id="PTHR43133:SF51">
    <property type="entry name" value="RNA POLYMERASE SIGMA FACTOR"/>
    <property type="match status" value="1"/>
</dbReference>
<evidence type="ECO:0000259" key="6">
    <source>
        <dbReference type="Pfam" id="PF08281"/>
    </source>
</evidence>
<dbReference type="Pfam" id="PF04542">
    <property type="entry name" value="Sigma70_r2"/>
    <property type="match status" value="1"/>
</dbReference>
<dbReference type="Proteomes" id="UP000291469">
    <property type="component" value="Chromosome"/>
</dbReference>